<dbReference type="PANTHER" id="PTHR48045">
    <property type="entry name" value="UDP-GLYCOSYLTRANSFERASE 72B1"/>
    <property type="match status" value="1"/>
</dbReference>
<proteinExistence type="predicted"/>
<accession>A0A8S0UVD5</accession>
<keyword evidence="3" id="KW-1185">Reference proteome</keyword>
<gene>
    <name evidence="2" type="ORF">OLEA9_A086073</name>
</gene>
<dbReference type="CDD" id="cd03784">
    <property type="entry name" value="GT1_Gtf-like"/>
    <property type="match status" value="1"/>
</dbReference>
<comment type="caution">
    <text evidence="2">The sequence shown here is derived from an EMBL/GenBank/DDBJ whole genome shotgun (WGS) entry which is preliminary data.</text>
</comment>
<protein>
    <submittedName>
        <fullName evidence="2">UDP-glycosyltransferase 83A1-like</fullName>
    </submittedName>
</protein>
<dbReference type="Pfam" id="PF00201">
    <property type="entry name" value="UDPGT"/>
    <property type="match status" value="1"/>
</dbReference>
<dbReference type="OrthoDB" id="908420at2759"/>
<name>A0A8S0UVD5_OLEEU</name>
<dbReference type="Gene3D" id="3.40.50.2000">
    <property type="entry name" value="Glycogen Phosphorylase B"/>
    <property type="match status" value="2"/>
</dbReference>
<evidence type="ECO:0000313" key="2">
    <source>
        <dbReference type="EMBL" id="CAA3023205.1"/>
    </source>
</evidence>
<sequence>MVDWAPQEEVLAHSSVGCFLSHCGWNSTMEGISMGVPFLCWPYFLDQFHNQNYICDMWKIGLRLNPEENGLRSRHEINTKIEMLFSHNSIKANALKLKEVALRSIFQSGTSFQNFETFVDYLKKMKRIVFCLVLFQ</sequence>
<evidence type="ECO:0000313" key="3">
    <source>
        <dbReference type="Proteomes" id="UP000594638"/>
    </source>
</evidence>
<keyword evidence="1" id="KW-0808">Transferase</keyword>
<dbReference type="GO" id="GO:0008194">
    <property type="term" value="F:UDP-glycosyltransferase activity"/>
    <property type="evidence" value="ECO:0007669"/>
    <property type="project" value="InterPro"/>
</dbReference>
<dbReference type="InterPro" id="IPR002213">
    <property type="entry name" value="UDP_glucos_trans"/>
</dbReference>
<dbReference type="EMBL" id="CACTIH010009085">
    <property type="protein sequence ID" value="CAA3023205.1"/>
    <property type="molecule type" value="Genomic_DNA"/>
</dbReference>
<evidence type="ECO:0000256" key="1">
    <source>
        <dbReference type="ARBA" id="ARBA00022679"/>
    </source>
</evidence>
<reference evidence="2 3" key="1">
    <citation type="submission" date="2019-12" db="EMBL/GenBank/DDBJ databases">
        <authorList>
            <person name="Alioto T."/>
            <person name="Alioto T."/>
            <person name="Gomez Garrido J."/>
        </authorList>
    </citation>
    <scope>NUCLEOTIDE SEQUENCE [LARGE SCALE GENOMIC DNA]</scope>
</reference>
<dbReference type="AlphaFoldDB" id="A0A8S0UVD5"/>
<dbReference type="Proteomes" id="UP000594638">
    <property type="component" value="Unassembled WGS sequence"/>
</dbReference>
<dbReference type="Gramene" id="OE9A086073T1">
    <property type="protein sequence ID" value="OE9A086073C1"/>
    <property type="gene ID" value="OE9A086073"/>
</dbReference>
<organism evidence="2 3">
    <name type="scientific">Olea europaea subsp. europaea</name>
    <dbReference type="NCBI Taxonomy" id="158383"/>
    <lineage>
        <taxon>Eukaryota</taxon>
        <taxon>Viridiplantae</taxon>
        <taxon>Streptophyta</taxon>
        <taxon>Embryophyta</taxon>
        <taxon>Tracheophyta</taxon>
        <taxon>Spermatophyta</taxon>
        <taxon>Magnoliopsida</taxon>
        <taxon>eudicotyledons</taxon>
        <taxon>Gunneridae</taxon>
        <taxon>Pentapetalae</taxon>
        <taxon>asterids</taxon>
        <taxon>lamiids</taxon>
        <taxon>Lamiales</taxon>
        <taxon>Oleaceae</taxon>
        <taxon>Oleeae</taxon>
        <taxon>Olea</taxon>
    </lineage>
</organism>
<dbReference type="PANTHER" id="PTHR48045:SF21">
    <property type="entry name" value="UDP-GLYCOSYLTRANSFERASE 83A1"/>
    <property type="match status" value="1"/>
</dbReference>
<dbReference type="SUPFAM" id="SSF53756">
    <property type="entry name" value="UDP-Glycosyltransferase/glycogen phosphorylase"/>
    <property type="match status" value="1"/>
</dbReference>